<dbReference type="GO" id="GO:0007165">
    <property type="term" value="P:signal transduction"/>
    <property type="evidence" value="ECO:0007669"/>
    <property type="project" value="TreeGrafter"/>
</dbReference>
<dbReference type="SMART" id="SM00220">
    <property type="entry name" value="S_TKc"/>
    <property type="match status" value="1"/>
</dbReference>
<dbReference type="PANTHER" id="PTHR48011">
    <property type="entry name" value="CCR4-NOT TRANSCRIPTIONAL COMPLEX SUBUNIT CAF120-RELATED"/>
    <property type="match status" value="1"/>
</dbReference>
<evidence type="ECO:0000259" key="1">
    <source>
        <dbReference type="PROSITE" id="PS50011"/>
    </source>
</evidence>
<dbReference type="PROSITE" id="PS00108">
    <property type="entry name" value="PROTEIN_KINASE_ST"/>
    <property type="match status" value="1"/>
</dbReference>
<dbReference type="InterPro" id="IPR011009">
    <property type="entry name" value="Kinase-like_dom_sf"/>
</dbReference>
<sequence>MARFHQCSSPQPREWVKGKVIGSGSHGNVHLAMNKVTGELFTVKFAHSRIAVQSLENEANFLESFDSPYIVQYLGKNISKGSSNDETSLSIFMEYMPAGSLSDVAEKFGGALDEEVIRLYTREILCGLKCIHEQGIVHCDLKCKNVLLGSSGNVKLADFGCAKRVKDVGRNVNLLHSWQDIGGTPLWMAPEVLRKERLDFASDIWSLGCTVIEMATGKTPWSGLQVSNPMAAVLKIACSDEKPRSPTHFSEEGLDFLTRCLERNPEMRWSAEELLDHPFISAKLQRKFACSPVSVFEFGIFDEAYESDESVSPNEDEFRGRNPFSTRHCEERKRIERRQRAADNDFGSSEDWITVRSG</sequence>
<gene>
    <name evidence="2" type="ORF">GH714_005767</name>
</gene>
<dbReference type="Proteomes" id="UP000467840">
    <property type="component" value="Chromosome 7"/>
</dbReference>
<dbReference type="InterPro" id="IPR008271">
    <property type="entry name" value="Ser/Thr_kinase_AS"/>
</dbReference>
<dbReference type="GO" id="GO:0004672">
    <property type="term" value="F:protein kinase activity"/>
    <property type="evidence" value="ECO:0007669"/>
    <property type="project" value="InterPro"/>
</dbReference>
<evidence type="ECO:0000313" key="3">
    <source>
        <dbReference type="Proteomes" id="UP000467840"/>
    </source>
</evidence>
<comment type="caution">
    <text evidence="2">The sequence shown here is derived from an EMBL/GenBank/DDBJ whole genome shotgun (WGS) entry which is preliminary data.</text>
</comment>
<protein>
    <recommendedName>
        <fullName evidence="1">Protein kinase domain-containing protein</fullName>
    </recommendedName>
</protein>
<feature type="domain" description="Protein kinase" evidence="1">
    <location>
        <begin position="15"/>
        <end position="280"/>
    </location>
</feature>
<accession>A0A6A6L175</accession>
<dbReference type="PROSITE" id="PS50011">
    <property type="entry name" value="PROTEIN_KINASE_DOM"/>
    <property type="match status" value="1"/>
</dbReference>
<dbReference type="SUPFAM" id="SSF56112">
    <property type="entry name" value="Protein kinase-like (PK-like)"/>
    <property type="match status" value="1"/>
</dbReference>
<evidence type="ECO:0000313" key="2">
    <source>
        <dbReference type="EMBL" id="KAF2293933.1"/>
    </source>
</evidence>
<dbReference type="CDD" id="cd06606">
    <property type="entry name" value="STKc_MAPKKK"/>
    <property type="match status" value="1"/>
</dbReference>
<dbReference type="EMBL" id="JAAGAX010000013">
    <property type="protein sequence ID" value="KAF2293933.1"/>
    <property type="molecule type" value="Genomic_DNA"/>
</dbReference>
<dbReference type="InterPro" id="IPR052751">
    <property type="entry name" value="Plant_MAPKKK"/>
</dbReference>
<proteinExistence type="predicted"/>
<organism evidence="2 3">
    <name type="scientific">Hevea brasiliensis</name>
    <name type="common">Para rubber tree</name>
    <name type="synonym">Siphonia brasiliensis</name>
    <dbReference type="NCBI Taxonomy" id="3981"/>
    <lineage>
        <taxon>Eukaryota</taxon>
        <taxon>Viridiplantae</taxon>
        <taxon>Streptophyta</taxon>
        <taxon>Embryophyta</taxon>
        <taxon>Tracheophyta</taxon>
        <taxon>Spermatophyta</taxon>
        <taxon>Magnoliopsida</taxon>
        <taxon>eudicotyledons</taxon>
        <taxon>Gunneridae</taxon>
        <taxon>Pentapetalae</taxon>
        <taxon>rosids</taxon>
        <taxon>fabids</taxon>
        <taxon>Malpighiales</taxon>
        <taxon>Euphorbiaceae</taxon>
        <taxon>Crotonoideae</taxon>
        <taxon>Micrandreae</taxon>
        <taxon>Hevea</taxon>
    </lineage>
</organism>
<keyword evidence="3" id="KW-1185">Reference proteome</keyword>
<dbReference type="AlphaFoldDB" id="A0A6A6L175"/>
<dbReference type="Pfam" id="PF00069">
    <property type="entry name" value="Pkinase"/>
    <property type="match status" value="1"/>
</dbReference>
<dbReference type="PANTHER" id="PTHR48011:SF5">
    <property type="entry name" value="PROTEIN KINASE DOMAIN-CONTAINING PROTEIN"/>
    <property type="match status" value="1"/>
</dbReference>
<reference evidence="2 3" key="1">
    <citation type="journal article" date="2020" name="Mol. Plant">
        <title>The Chromosome-Based Rubber Tree Genome Provides New Insights into Spurge Genome Evolution and Rubber Biosynthesis.</title>
        <authorList>
            <person name="Liu J."/>
            <person name="Shi C."/>
            <person name="Shi C.C."/>
            <person name="Li W."/>
            <person name="Zhang Q.J."/>
            <person name="Zhang Y."/>
            <person name="Li K."/>
            <person name="Lu H.F."/>
            <person name="Shi C."/>
            <person name="Zhu S.T."/>
            <person name="Xiao Z.Y."/>
            <person name="Nan H."/>
            <person name="Yue Y."/>
            <person name="Zhu X.G."/>
            <person name="Wu Y."/>
            <person name="Hong X.N."/>
            <person name="Fan G.Y."/>
            <person name="Tong Y."/>
            <person name="Zhang D."/>
            <person name="Mao C.L."/>
            <person name="Liu Y.L."/>
            <person name="Hao S.J."/>
            <person name="Liu W.Q."/>
            <person name="Lv M.Q."/>
            <person name="Zhang H.B."/>
            <person name="Liu Y."/>
            <person name="Hu-Tang G.R."/>
            <person name="Wang J.P."/>
            <person name="Wang J.H."/>
            <person name="Sun Y.H."/>
            <person name="Ni S.B."/>
            <person name="Chen W.B."/>
            <person name="Zhang X.C."/>
            <person name="Jiao Y.N."/>
            <person name="Eichler E.E."/>
            <person name="Li G.H."/>
            <person name="Liu X."/>
            <person name="Gao L.Z."/>
        </authorList>
    </citation>
    <scope>NUCLEOTIDE SEQUENCE [LARGE SCALE GENOMIC DNA]</scope>
    <source>
        <strain evidence="3">cv. GT1</strain>
        <tissue evidence="2">Leaf</tissue>
    </source>
</reference>
<name>A0A6A6L175_HEVBR</name>
<dbReference type="GO" id="GO:0005524">
    <property type="term" value="F:ATP binding"/>
    <property type="evidence" value="ECO:0007669"/>
    <property type="project" value="InterPro"/>
</dbReference>
<dbReference type="Gene3D" id="1.10.510.10">
    <property type="entry name" value="Transferase(Phosphotransferase) domain 1"/>
    <property type="match status" value="1"/>
</dbReference>
<dbReference type="InterPro" id="IPR000719">
    <property type="entry name" value="Prot_kinase_dom"/>
</dbReference>